<gene>
    <name evidence="2" type="ORF">Fcan01_10984</name>
</gene>
<proteinExistence type="predicted"/>
<evidence type="ECO:0000313" key="2">
    <source>
        <dbReference type="EMBL" id="OXA53349.1"/>
    </source>
</evidence>
<dbReference type="PANTHER" id="PTHR43038">
    <property type="entry name" value="ATP-BINDING CASSETTE, SUB-FAMILY H, MEMBER 1"/>
    <property type="match status" value="1"/>
</dbReference>
<dbReference type="GO" id="GO:0005524">
    <property type="term" value="F:ATP binding"/>
    <property type="evidence" value="ECO:0007669"/>
    <property type="project" value="InterPro"/>
</dbReference>
<organism evidence="2 3">
    <name type="scientific">Folsomia candida</name>
    <name type="common">Springtail</name>
    <dbReference type="NCBI Taxonomy" id="158441"/>
    <lineage>
        <taxon>Eukaryota</taxon>
        <taxon>Metazoa</taxon>
        <taxon>Ecdysozoa</taxon>
        <taxon>Arthropoda</taxon>
        <taxon>Hexapoda</taxon>
        <taxon>Collembola</taxon>
        <taxon>Entomobryomorpha</taxon>
        <taxon>Isotomoidea</taxon>
        <taxon>Isotomidae</taxon>
        <taxon>Proisotominae</taxon>
        <taxon>Folsomia</taxon>
    </lineage>
</organism>
<accession>A0A226E7E4</accession>
<dbReference type="Pfam" id="PF00005">
    <property type="entry name" value="ABC_tran"/>
    <property type="match status" value="1"/>
</dbReference>
<dbReference type="OMA" id="YGMETKE"/>
<evidence type="ECO:0000313" key="3">
    <source>
        <dbReference type="Proteomes" id="UP000198287"/>
    </source>
</evidence>
<reference evidence="2 3" key="1">
    <citation type="submission" date="2015-12" db="EMBL/GenBank/DDBJ databases">
        <title>The genome of Folsomia candida.</title>
        <authorList>
            <person name="Faddeeva A."/>
            <person name="Derks M.F."/>
            <person name="Anvar Y."/>
            <person name="Smit S."/>
            <person name="Van Straalen N."/>
            <person name="Roelofs D."/>
        </authorList>
    </citation>
    <scope>NUCLEOTIDE SEQUENCE [LARGE SCALE GENOMIC DNA]</scope>
    <source>
        <strain evidence="2 3">VU population</strain>
        <tissue evidence="2">Whole body</tissue>
    </source>
</reference>
<dbReference type="Proteomes" id="UP000198287">
    <property type="component" value="Unassembled WGS sequence"/>
</dbReference>
<dbReference type="AlphaFoldDB" id="A0A226E7E4"/>
<feature type="domain" description="ABC transporter" evidence="1">
    <location>
        <begin position="19"/>
        <end position="103"/>
    </location>
</feature>
<dbReference type="Gene3D" id="3.40.50.300">
    <property type="entry name" value="P-loop containing nucleotide triphosphate hydrolases"/>
    <property type="match status" value="1"/>
</dbReference>
<evidence type="ECO:0000259" key="1">
    <source>
        <dbReference type="Pfam" id="PF00005"/>
    </source>
</evidence>
<dbReference type="PANTHER" id="PTHR43038:SF3">
    <property type="entry name" value="ABC TRANSPORTER G FAMILY MEMBER 20 ISOFORM X1"/>
    <property type="match status" value="1"/>
</dbReference>
<dbReference type="GO" id="GO:0016887">
    <property type="term" value="F:ATP hydrolysis activity"/>
    <property type="evidence" value="ECO:0007669"/>
    <property type="project" value="InterPro"/>
</dbReference>
<comment type="caution">
    <text evidence="2">The sequence shown here is derived from an EMBL/GenBank/DDBJ whole genome shotgun (WGS) entry which is preliminary data.</text>
</comment>
<name>A0A226E7E4_FOLCA</name>
<protein>
    <submittedName>
        <fullName evidence="2">ABC transporter G family member 20</fullName>
    </submittedName>
</protein>
<keyword evidence="3" id="KW-1185">Reference proteome</keyword>
<dbReference type="EMBL" id="LNIX01000005">
    <property type="protein sequence ID" value="OXA53349.1"/>
    <property type="molecule type" value="Genomic_DNA"/>
</dbReference>
<dbReference type="InterPro" id="IPR027417">
    <property type="entry name" value="P-loop_NTPase"/>
</dbReference>
<dbReference type="SUPFAM" id="SSF52540">
    <property type="entry name" value="P-loop containing nucleoside triphosphate hydrolases"/>
    <property type="match status" value="1"/>
</dbReference>
<sequence length="114" mass="12235">MAVSIKNGFKRFGNGNLVLNNINVNVSSGEIYGILGASGCGKTTLLSCVVGLRQLDSGQVTVCDQSRPHNLGSFCGYMPQETALVNVLTIREVLKYFGLLYGMETKEIETGLSN</sequence>
<dbReference type="InterPro" id="IPR003439">
    <property type="entry name" value="ABC_transporter-like_ATP-bd"/>
</dbReference>